<feature type="transmembrane region" description="Helical" evidence="1">
    <location>
        <begin position="81"/>
        <end position="100"/>
    </location>
</feature>
<feature type="transmembrane region" description="Helical" evidence="1">
    <location>
        <begin position="174"/>
        <end position="193"/>
    </location>
</feature>
<evidence type="ECO:0000313" key="3">
    <source>
        <dbReference type="EMBL" id="KAH0573845.1"/>
    </source>
</evidence>
<evidence type="ECO:0000313" key="4">
    <source>
        <dbReference type="Proteomes" id="UP000018208"/>
    </source>
</evidence>
<proteinExistence type="predicted"/>
<protein>
    <submittedName>
        <fullName evidence="2">Transmembrane domain-containing protein</fullName>
    </submittedName>
</protein>
<dbReference type="EMBL" id="KI546074">
    <property type="protein sequence ID" value="EST46458.1"/>
    <property type="molecule type" value="Genomic_DNA"/>
</dbReference>
<dbReference type="AlphaFoldDB" id="V6LQD3"/>
<dbReference type="EMBL" id="AUWU02000004">
    <property type="protein sequence ID" value="KAH0573845.1"/>
    <property type="molecule type" value="Genomic_DNA"/>
</dbReference>
<evidence type="ECO:0000256" key="1">
    <source>
        <dbReference type="SAM" id="Phobius"/>
    </source>
</evidence>
<gene>
    <name evidence="2" type="ORF">SS50377_13542</name>
    <name evidence="3" type="ORF">SS50377_23780</name>
</gene>
<feature type="transmembrane region" description="Helical" evidence="1">
    <location>
        <begin position="112"/>
        <end position="128"/>
    </location>
</feature>
<keyword evidence="4" id="KW-1185">Reference proteome</keyword>
<feature type="transmembrane region" description="Helical" evidence="1">
    <location>
        <begin position="24"/>
        <end position="45"/>
    </location>
</feature>
<sequence>MSTIPFPAPQISQAAELGILKQGVFYLGLSCAYLTFSGVFFFTIFTPKILIAERFNLKSCTPHVLEYFSGITSRSYAKFRFFYACFLCGFCAAAEVIYLIAKHQIVPQSIKIAILALTSASNVLPLVFQRYDRFAHQGFSFAQSYLTLFFNLLGLSFYASMASKVADLTFYSKLHFAYTAVLVELFLALYTVLDFVRLRVERNVLPSVVDVPFEADFYDRREALADHLARFRLKQTRVRFDNQDAIL</sequence>
<name>V6LQD3_9EUKA</name>
<evidence type="ECO:0000313" key="2">
    <source>
        <dbReference type="EMBL" id="EST46458.1"/>
    </source>
</evidence>
<keyword evidence="1 2" id="KW-0812">Transmembrane</keyword>
<reference evidence="2 3" key="1">
    <citation type="journal article" date="2014" name="PLoS Genet.">
        <title>The Genome of Spironucleus salmonicida Highlights a Fish Pathogen Adapted to Fluctuating Environments.</title>
        <authorList>
            <person name="Xu F."/>
            <person name="Jerlstrom-Hultqvist J."/>
            <person name="Einarsson E."/>
            <person name="Astvaldsson A."/>
            <person name="Svard S.G."/>
            <person name="Andersson J.O."/>
        </authorList>
    </citation>
    <scope>NUCLEOTIDE SEQUENCE</scope>
    <source>
        <strain evidence="3">ATCC 50377</strain>
    </source>
</reference>
<dbReference type="VEuPathDB" id="GiardiaDB:SS50377_23780"/>
<organism evidence="2">
    <name type="scientific">Spironucleus salmonicida</name>
    <dbReference type="NCBI Taxonomy" id="348837"/>
    <lineage>
        <taxon>Eukaryota</taxon>
        <taxon>Metamonada</taxon>
        <taxon>Diplomonadida</taxon>
        <taxon>Hexamitidae</taxon>
        <taxon>Hexamitinae</taxon>
        <taxon>Spironucleus</taxon>
    </lineage>
</organism>
<keyword evidence="1" id="KW-1133">Transmembrane helix</keyword>
<dbReference type="Proteomes" id="UP000018208">
    <property type="component" value="Unassembled WGS sequence"/>
</dbReference>
<keyword evidence="1" id="KW-0472">Membrane</keyword>
<reference evidence="3" key="2">
    <citation type="submission" date="2020-12" db="EMBL/GenBank/DDBJ databases">
        <title>New Spironucleus salmonicida genome in near-complete chromosomes.</title>
        <authorList>
            <person name="Xu F."/>
            <person name="Kurt Z."/>
            <person name="Jimenez-Gonzalez A."/>
            <person name="Astvaldsson A."/>
            <person name="Andersson J.O."/>
            <person name="Svard S.G."/>
        </authorList>
    </citation>
    <scope>NUCLEOTIDE SEQUENCE</scope>
    <source>
        <strain evidence="3">ATCC 50377</strain>
    </source>
</reference>
<accession>V6LQD3</accession>
<feature type="transmembrane region" description="Helical" evidence="1">
    <location>
        <begin position="140"/>
        <end position="162"/>
    </location>
</feature>